<dbReference type="Gene3D" id="2.30.38.10">
    <property type="entry name" value="Luciferase, Domain 3"/>
    <property type="match status" value="1"/>
</dbReference>
<evidence type="ECO:0000259" key="2">
    <source>
        <dbReference type="Pfam" id="PF13193"/>
    </source>
</evidence>
<keyword evidence="3" id="KW-0436">Ligase</keyword>
<dbReference type="InterPro" id="IPR045851">
    <property type="entry name" value="AMP-bd_C_sf"/>
</dbReference>
<dbReference type="Gene3D" id="3.40.50.980">
    <property type="match status" value="2"/>
</dbReference>
<accession>A0A2W5PMI8</accession>
<name>A0A2W5PMI8_9BACT</name>
<feature type="domain" description="AMP-dependent synthetase/ligase" evidence="1">
    <location>
        <begin position="32"/>
        <end position="420"/>
    </location>
</feature>
<evidence type="ECO:0000313" key="4">
    <source>
        <dbReference type="Proteomes" id="UP000249417"/>
    </source>
</evidence>
<dbReference type="Gene3D" id="3.30.300.30">
    <property type="match status" value="1"/>
</dbReference>
<dbReference type="InterPro" id="IPR000873">
    <property type="entry name" value="AMP-dep_synth/lig_dom"/>
</dbReference>
<dbReference type="InterPro" id="IPR025110">
    <property type="entry name" value="AMP-bd_C"/>
</dbReference>
<dbReference type="InterPro" id="IPR020845">
    <property type="entry name" value="AMP-binding_CS"/>
</dbReference>
<comment type="caution">
    <text evidence="3">The sequence shown here is derived from an EMBL/GenBank/DDBJ whole genome shotgun (WGS) entry which is preliminary data.</text>
</comment>
<dbReference type="PANTHER" id="PTHR43767">
    <property type="entry name" value="LONG-CHAIN-FATTY-ACID--COA LIGASE"/>
    <property type="match status" value="1"/>
</dbReference>
<protein>
    <submittedName>
        <fullName evidence="3">Dicarboxylate--CoA ligase PimA</fullName>
    </submittedName>
</protein>
<dbReference type="Proteomes" id="UP000249417">
    <property type="component" value="Unassembled WGS sequence"/>
</dbReference>
<evidence type="ECO:0000313" key="3">
    <source>
        <dbReference type="EMBL" id="PZQ45867.1"/>
    </source>
</evidence>
<dbReference type="InterPro" id="IPR050237">
    <property type="entry name" value="ATP-dep_AMP-bd_enzyme"/>
</dbReference>
<dbReference type="GO" id="GO:0016877">
    <property type="term" value="F:ligase activity, forming carbon-sulfur bonds"/>
    <property type="evidence" value="ECO:0007669"/>
    <property type="project" value="UniProtKB-ARBA"/>
</dbReference>
<evidence type="ECO:0000259" key="1">
    <source>
        <dbReference type="Pfam" id="PF00501"/>
    </source>
</evidence>
<feature type="domain" description="AMP-binding enzyme C-terminal" evidence="2">
    <location>
        <begin position="471"/>
        <end position="546"/>
    </location>
</feature>
<proteinExistence type="predicted"/>
<dbReference type="SUPFAM" id="SSF56801">
    <property type="entry name" value="Acetyl-CoA synthetase-like"/>
    <property type="match status" value="1"/>
</dbReference>
<sequence length="561" mass="62923">MLFPSPELYRNSYPQGVQWEAHIPVYPVFDMLERTAEHFGDRPAFDFLNFKLSWGEIHDQASRLARALQDRGIGKGRRVGIFLPNCPNFVIAYYAIMRTGATAVNYNPLYSEKELMHQINDSGTDTMIAADLELLYGKMKKMIGNTCLEHLILCKFTDMLPFPKNLLFPLLKKKDLAKVESESDVSWYHDLINHSNKPLPVEIDPVNDVALLQYTGGTTGVPKGAMLTHQNIVANVEQCSMWLTGVKMGQEKMLGVLPFFHVFAMTTVMNFAVRHALEIVALPRFELEATLKLIHKKQPHYFPAVPAIYNAVNNYKNLSKFNLRSLRSCISGGAPLPVEVKKTFERNTGCVVIEGYGLTESSPVVSANPCQGLNKPGSIGLPFPGTIVEIVNPDDKKTLMPIGERGELCVRGPQVMKGYWGKEEATLDVLKDGRLHTGDVAIMDQDGYIFIVDRLKDMIITNGYNVYPRNVEEAIYQNDAVEECIVAGLPDAARGEIVKAWIKLKSGETLTADKLKEFLSTRISPMEMPRQIEFRDQPLPKTMIGKLSRKDILAEEKAKKS</sequence>
<dbReference type="PANTHER" id="PTHR43767:SF9">
    <property type="entry name" value="LONG-CHAIN-FATTY-ACID--COA LIGASE"/>
    <property type="match status" value="1"/>
</dbReference>
<gene>
    <name evidence="3" type="ORF">DI551_06265</name>
</gene>
<dbReference type="Pfam" id="PF00501">
    <property type="entry name" value="AMP-binding"/>
    <property type="match status" value="1"/>
</dbReference>
<dbReference type="EMBL" id="QFQB01000037">
    <property type="protein sequence ID" value="PZQ45867.1"/>
    <property type="molecule type" value="Genomic_DNA"/>
</dbReference>
<dbReference type="AlphaFoldDB" id="A0A2W5PMI8"/>
<reference evidence="3 4" key="1">
    <citation type="submission" date="2017-08" db="EMBL/GenBank/DDBJ databases">
        <title>Infants hospitalized years apart are colonized by the same room-sourced microbial strains.</title>
        <authorList>
            <person name="Brooks B."/>
            <person name="Olm M.R."/>
            <person name="Firek B.A."/>
            <person name="Baker R."/>
            <person name="Thomas B.C."/>
            <person name="Morowitz M.J."/>
            <person name="Banfield J.F."/>
        </authorList>
    </citation>
    <scope>NUCLEOTIDE SEQUENCE [LARGE SCALE GENOMIC DNA]</scope>
    <source>
        <strain evidence="3">S2_005_002_R2_29</strain>
    </source>
</reference>
<dbReference type="Pfam" id="PF13193">
    <property type="entry name" value="AMP-binding_C"/>
    <property type="match status" value="1"/>
</dbReference>
<dbReference type="PROSITE" id="PS00455">
    <property type="entry name" value="AMP_BINDING"/>
    <property type="match status" value="1"/>
</dbReference>
<dbReference type="CDD" id="cd05936">
    <property type="entry name" value="FC-FACS_FadD_like"/>
    <property type="match status" value="1"/>
</dbReference>
<organism evidence="3 4">
    <name type="scientific">Micavibrio aeruginosavorus</name>
    <dbReference type="NCBI Taxonomy" id="349221"/>
    <lineage>
        <taxon>Bacteria</taxon>
        <taxon>Pseudomonadati</taxon>
        <taxon>Bdellovibrionota</taxon>
        <taxon>Bdellovibrionia</taxon>
        <taxon>Bdellovibrionales</taxon>
        <taxon>Pseudobdellovibrionaceae</taxon>
        <taxon>Micavibrio</taxon>
    </lineage>
</organism>